<dbReference type="GO" id="GO:0046406">
    <property type="term" value="F:magnesium protoporphyrin IX methyltransferase activity"/>
    <property type="evidence" value="ECO:0007669"/>
    <property type="project" value="UniProtKB-UniRule"/>
</dbReference>
<evidence type="ECO:0000313" key="7">
    <source>
        <dbReference type="EMBL" id="GGB33718.1"/>
    </source>
</evidence>
<dbReference type="NCBIfam" id="TIGR02021">
    <property type="entry name" value="BchM-ChlM"/>
    <property type="match status" value="1"/>
</dbReference>
<evidence type="ECO:0000256" key="1">
    <source>
        <dbReference type="ARBA" id="ARBA00022603"/>
    </source>
</evidence>
<dbReference type="PANTHER" id="PTHR43464">
    <property type="entry name" value="METHYLTRANSFERASE"/>
    <property type="match status" value="1"/>
</dbReference>
<dbReference type="InterPro" id="IPR025714">
    <property type="entry name" value="Methyltranfer_dom"/>
</dbReference>
<dbReference type="Pfam" id="PF13847">
    <property type="entry name" value="Methyltransf_31"/>
    <property type="match status" value="1"/>
</dbReference>
<proteinExistence type="predicted"/>
<dbReference type="EMBL" id="BMFA01000001">
    <property type="protein sequence ID" value="GGB33718.1"/>
    <property type="molecule type" value="Genomic_DNA"/>
</dbReference>
<reference evidence="7" key="1">
    <citation type="journal article" date="2014" name="Int. J. Syst. Evol. Microbiol.">
        <title>Complete genome sequence of Corynebacterium casei LMG S-19264T (=DSM 44701T), isolated from a smear-ripened cheese.</title>
        <authorList>
            <consortium name="US DOE Joint Genome Institute (JGI-PGF)"/>
            <person name="Walter F."/>
            <person name="Albersmeier A."/>
            <person name="Kalinowski J."/>
            <person name="Ruckert C."/>
        </authorList>
    </citation>
    <scope>NUCLEOTIDE SEQUENCE</scope>
    <source>
        <strain evidence="7">CGMCC 1.12426</strain>
    </source>
</reference>
<dbReference type="PANTHER" id="PTHR43464:SF19">
    <property type="entry name" value="UBIQUINONE BIOSYNTHESIS O-METHYLTRANSFERASE, MITOCHONDRIAL"/>
    <property type="match status" value="1"/>
</dbReference>
<organism evidence="7 8">
    <name type="scientific">Roseibium aquae</name>
    <dbReference type="NCBI Taxonomy" id="1323746"/>
    <lineage>
        <taxon>Bacteria</taxon>
        <taxon>Pseudomonadati</taxon>
        <taxon>Pseudomonadota</taxon>
        <taxon>Alphaproteobacteria</taxon>
        <taxon>Hyphomicrobiales</taxon>
        <taxon>Stappiaceae</taxon>
        <taxon>Roseibium</taxon>
    </lineage>
</organism>
<dbReference type="GO" id="GO:0032259">
    <property type="term" value="P:methylation"/>
    <property type="evidence" value="ECO:0007669"/>
    <property type="project" value="UniProtKB-KW"/>
</dbReference>
<evidence type="ECO:0000259" key="6">
    <source>
        <dbReference type="Pfam" id="PF13847"/>
    </source>
</evidence>
<dbReference type="GO" id="GO:0015995">
    <property type="term" value="P:chlorophyll biosynthetic process"/>
    <property type="evidence" value="ECO:0007669"/>
    <property type="project" value="UniProtKB-UniRule"/>
</dbReference>
<keyword evidence="1 7" id="KW-0489">Methyltransferase</keyword>
<sequence>MTMLTSAYVKRREEIETYFDRTALEAWKRLTSTEKVSGIRETVRAGREEMRLELLSRFPADLTGWRILDAGCGGGALAFELARRGAEVLGVDLSAQMIDHARAGLPEVDGPGHLTLVAGDMLGDHGRFDGVVAMDSLIHYPRDQVGAALLSLASRTTRKMVFTLAPRTPLLATMHFVGKAFPRSDRSPAIEPVTARTLLSGLVRDPLMAGWRVGETYRVHRGFYISEAQELIRS</sequence>
<dbReference type="Pfam" id="PF07109">
    <property type="entry name" value="Mg-por_mtran_C"/>
    <property type="match status" value="1"/>
</dbReference>
<dbReference type="EC" id="2.1.1.11" evidence="4"/>
<dbReference type="PROSITE" id="PS51556">
    <property type="entry name" value="SAM_MT_MG_PIX"/>
    <property type="match status" value="1"/>
</dbReference>
<keyword evidence="8" id="KW-1185">Reference proteome</keyword>
<feature type="domain" description="Magnesium-protoporphyrin IX methyltransferase C-terminal" evidence="5">
    <location>
        <begin position="133"/>
        <end position="233"/>
    </location>
</feature>
<comment type="caution">
    <text evidence="7">The sequence shown here is derived from an EMBL/GenBank/DDBJ whole genome shotgun (WGS) entry which is preliminary data.</text>
</comment>
<dbReference type="Proteomes" id="UP000605148">
    <property type="component" value="Unassembled WGS sequence"/>
</dbReference>
<dbReference type="Gene3D" id="3.40.50.150">
    <property type="entry name" value="Vaccinia Virus protein VP39"/>
    <property type="match status" value="1"/>
</dbReference>
<gene>
    <name evidence="7" type="ORF">GCM10011316_02270</name>
</gene>
<keyword evidence="3" id="KW-0949">S-adenosyl-L-methionine</keyword>
<reference evidence="7" key="2">
    <citation type="submission" date="2020-09" db="EMBL/GenBank/DDBJ databases">
        <authorList>
            <person name="Sun Q."/>
            <person name="Zhou Y."/>
        </authorList>
    </citation>
    <scope>NUCLEOTIDE SEQUENCE</scope>
    <source>
        <strain evidence="7">CGMCC 1.12426</strain>
    </source>
</reference>
<dbReference type="SUPFAM" id="SSF53335">
    <property type="entry name" value="S-adenosyl-L-methionine-dependent methyltransferases"/>
    <property type="match status" value="1"/>
</dbReference>
<name>A0A916WTT5_9HYPH</name>
<dbReference type="InterPro" id="IPR010940">
    <property type="entry name" value="Mg_prot_MeTrfase_C"/>
</dbReference>
<dbReference type="CDD" id="cd02440">
    <property type="entry name" value="AdoMet_MTases"/>
    <property type="match status" value="1"/>
</dbReference>
<feature type="domain" description="Methyltransferase" evidence="6">
    <location>
        <begin position="64"/>
        <end position="103"/>
    </location>
</feature>
<dbReference type="AlphaFoldDB" id="A0A916WTT5"/>
<accession>A0A916WTT5</accession>
<evidence type="ECO:0000259" key="5">
    <source>
        <dbReference type="Pfam" id="PF07109"/>
    </source>
</evidence>
<evidence type="ECO:0000256" key="3">
    <source>
        <dbReference type="ARBA" id="ARBA00022691"/>
    </source>
</evidence>
<evidence type="ECO:0000256" key="2">
    <source>
        <dbReference type="ARBA" id="ARBA00022679"/>
    </source>
</evidence>
<evidence type="ECO:0000256" key="4">
    <source>
        <dbReference type="NCBIfam" id="TIGR02021"/>
    </source>
</evidence>
<protein>
    <recommendedName>
        <fullName evidence="4">Magnesium protoporphyrin IX methyltransferase</fullName>
        <ecNumber evidence="4">2.1.1.11</ecNumber>
    </recommendedName>
</protein>
<evidence type="ECO:0000313" key="8">
    <source>
        <dbReference type="Proteomes" id="UP000605148"/>
    </source>
</evidence>
<dbReference type="InterPro" id="IPR029063">
    <property type="entry name" value="SAM-dependent_MTases_sf"/>
</dbReference>
<dbReference type="InterPro" id="IPR010251">
    <property type="entry name" value="Mg_prot_MeTrfase"/>
</dbReference>
<keyword evidence="2" id="KW-0808">Transferase</keyword>